<dbReference type="InterPro" id="IPR036890">
    <property type="entry name" value="HATPase_C_sf"/>
</dbReference>
<keyword evidence="10" id="KW-0812">Transmembrane</keyword>
<evidence type="ECO:0000256" key="3">
    <source>
        <dbReference type="ARBA" id="ARBA00022553"/>
    </source>
</evidence>
<protein>
    <recommendedName>
        <fullName evidence="2">histidine kinase</fullName>
        <ecNumber evidence="2">2.7.13.3</ecNumber>
    </recommendedName>
</protein>
<dbReference type="Proteomes" id="UP001164305">
    <property type="component" value="Chromosome"/>
</dbReference>
<dbReference type="Gene3D" id="1.20.5.1930">
    <property type="match status" value="1"/>
</dbReference>
<evidence type="ECO:0000259" key="11">
    <source>
        <dbReference type="PROSITE" id="PS50109"/>
    </source>
</evidence>
<feature type="region of interest" description="Disordered" evidence="9">
    <location>
        <begin position="407"/>
        <end position="442"/>
    </location>
</feature>
<dbReference type="InterPro" id="IPR003594">
    <property type="entry name" value="HATPase_dom"/>
</dbReference>
<evidence type="ECO:0000313" key="12">
    <source>
        <dbReference type="EMBL" id="UYG15733.1"/>
    </source>
</evidence>
<dbReference type="Gene3D" id="3.30.565.10">
    <property type="entry name" value="Histidine kinase-like ATPase, C-terminal domain"/>
    <property type="match status" value="1"/>
</dbReference>
<keyword evidence="5" id="KW-0547">Nucleotide-binding</keyword>
<feature type="compositionally biased region" description="Pro residues" evidence="9">
    <location>
        <begin position="429"/>
        <end position="442"/>
    </location>
</feature>
<evidence type="ECO:0000256" key="6">
    <source>
        <dbReference type="ARBA" id="ARBA00022777"/>
    </source>
</evidence>
<dbReference type="EC" id="2.7.13.3" evidence="2"/>
<keyword evidence="10" id="KW-0472">Membrane</keyword>
<keyword evidence="7" id="KW-0067">ATP-binding</keyword>
<keyword evidence="8" id="KW-0902">Two-component regulatory system</keyword>
<evidence type="ECO:0000313" key="13">
    <source>
        <dbReference type="Proteomes" id="UP001164305"/>
    </source>
</evidence>
<evidence type="ECO:0000256" key="2">
    <source>
        <dbReference type="ARBA" id="ARBA00012438"/>
    </source>
</evidence>
<dbReference type="CDD" id="cd16917">
    <property type="entry name" value="HATPase_UhpB-NarQ-NarX-like"/>
    <property type="match status" value="1"/>
</dbReference>
<dbReference type="Pfam" id="PF23539">
    <property type="entry name" value="DUF7134"/>
    <property type="match status" value="1"/>
</dbReference>
<evidence type="ECO:0000256" key="9">
    <source>
        <dbReference type="SAM" id="MobiDB-lite"/>
    </source>
</evidence>
<dbReference type="InterPro" id="IPR050482">
    <property type="entry name" value="Sensor_HK_TwoCompSys"/>
</dbReference>
<feature type="transmembrane region" description="Helical" evidence="10">
    <location>
        <begin position="97"/>
        <end position="115"/>
    </location>
</feature>
<dbReference type="InterPro" id="IPR011712">
    <property type="entry name" value="Sig_transdc_His_kin_sub3_dim/P"/>
</dbReference>
<feature type="compositionally biased region" description="Basic and acidic residues" evidence="9">
    <location>
        <begin position="360"/>
        <end position="378"/>
    </location>
</feature>
<dbReference type="PANTHER" id="PTHR24421:SF10">
    <property type="entry name" value="NITRATE_NITRITE SENSOR PROTEIN NARQ"/>
    <property type="match status" value="1"/>
</dbReference>
<organism evidence="12 13">
    <name type="scientific">Brachybacterium huguangmaarense</name>
    <dbReference type="NCBI Taxonomy" id="1652028"/>
    <lineage>
        <taxon>Bacteria</taxon>
        <taxon>Bacillati</taxon>
        <taxon>Actinomycetota</taxon>
        <taxon>Actinomycetes</taxon>
        <taxon>Micrococcales</taxon>
        <taxon>Dermabacteraceae</taxon>
        <taxon>Brachybacterium</taxon>
    </lineage>
</organism>
<proteinExistence type="predicted"/>
<dbReference type="Pfam" id="PF07730">
    <property type="entry name" value="HisKA_3"/>
    <property type="match status" value="1"/>
</dbReference>
<feature type="domain" description="Histidine kinase" evidence="11">
    <location>
        <begin position="322"/>
        <end position="410"/>
    </location>
</feature>
<accession>A0ABY6FZ87</accession>
<evidence type="ECO:0000256" key="1">
    <source>
        <dbReference type="ARBA" id="ARBA00000085"/>
    </source>
</evidence>
<dbReference type="EMBL" id="CP107020">
    <property type="protein sequence ID" value="UYG15733.1"/>
    <property type="molecule type" value="Genomic_DNA"/>
</dbReference>
<feature type="transmembrane region" description="Helical" evidence="10">
    <location>
        <begin position="122"/>
        <end position="142"/>
    </location>
</feature>
<keyword evidence="10" id="KW-1133">Transmembrane helix</keyword>
<dbReference type="InterPro" id="IPR005467">
    <property type="entry name" value="His_kinase_dom"/>
</dbReference>
<feature type="region of interest" description="Disordered" evidence="9">
    <location>
        <begin position="356"/>
        <end position="378"/>
    </location>
</feature>
<evidence type="ECO:0000256" key="4">
    <source>
        <dbReference type="ARBA" id="ARBA00022679"/>
    </source>
</evidence>
<keyword evidence="13" id="KW-1185">Reference proteome</keyword>
<feature type="transmembrane region" description="Helical" evidence="10">
    <location>
        <begin position="29"/>
        <end position="59"/>
    </location>
</feature>
<gene>
    <name evidence="12" type="ORF">BRM3_08755</name>
</gene>
<evidence type="ECO:0000256" key="7">
    <source>
        <dbReference type="ARBA" id="ARBA00022840"/>
    </source>
</evidence>
<evidence type="ECO:0000256" key="10">
    <source>
        <dbReference type="SAM" id="Phobius"/>
    </source>
</evidence>
<dbReference type="PROSITE" id="PS50109">
    <property type="entry name" value="HIS_KIN"/>
    <property type="match status" value="1"/>
</dbReference>
<keyword evidence="6 12" id="KW-0418">Kinase</keyword>
<reference evidence="12" key="1">
    <citation type="submission" date="2022-10" db="EMBL/GenBank/DDBJ databases">
        <title>Whole-Genome Sequencing of Brachybacterium huguangmaarense BRM-3, Isolated from Betula schmidtii.</title>
        <authorList>
            <person name="Haam D."/>
        </authorList>
    </citation>
    <scope>NUCLEOTIDE SEQUENCE</scope>
    <source>
        <strain evidence="12">BRM-3</strain>
    </source>
</reference>
<sequence length="442" mass="46321">MSLSAPPSPRPRRDPFRWVVEHPGEVDGVIFGGAAVFLLLAGVVGGTIEFWWVFTVPMVALGAFGRTRPGLSALLIGILAVLHFLLGALHLGSESTAVLGDAMIFYALFCATAHGSVRTGRLALVAAAVGALLQAGGFASLYLSSDYRDSLETAITFVMSLGVGLVAVAGTWALGRYQHARADQVRLARERAEQAEREREQRAALAVADERARIAREMHDVVAHSLSVIIAQADGGRFIASQRPEKAAEVLETIGTTGRAALADMRSLLGVLRHEEETSFGPQPDLTTLPELLARVRATGLTVEADLTGDLADLPPALGLSMFRLVQEALTNVLKHAGPAAKARVAVHRTPGRLAIDVTDDGRGTDPDSDGHGHGLTGMRERVTLHGGTLAAGPLPAGGFRVSARIPLGATPTRPRAPRPAPGAALAPLPTPAAPTRQGPPT</sequence>
<feature type="transmembrane region" description="Helical" evidence="10">
    <location>
        <begin position="154"/>
        <end position="174"/>
    </location>
</feature>
<comment type="catalytic activity">
    <reaction evidence="1">
        <text>ATP + protein L-histidine = ADP + protein N-phospho-L-histidine.</text>
        <dbReference type="EC" id="2.7.13.3"/>
    </reaction>
</comment>
<feature type="transmembrane region" description="Helical" evidence="10">
    <location>
        <begin position="71"/>
        <end position="91"/>
    </location>
</feature>
<evidence type="ECO:0000256" key="8">
    <source>
        <dbReference type="ARBA" id="ARBA00023012"/>
    </source>
</evidence>
<evidence type="ECO:0000256" key="5">
    <source>
        <dbReference type="ARBA" id="ARBA00022741"/>
    </source>
</evidence>
<dbReference type="SMART" id="SM00387">
    <property type="entry name" value="HATPase_c"/>
    <property type="match status" value="1"/>
</dbReference>
<dbReference type="SUPFAM" id="SSF55874">
    <property type="entry name" value="ATPase domain of HSP90 chaperone/DNA topoisomerase II/histidine kinase"/>
    <property type="match status" value="1"/>
</dbReference>
<keyword evidence="3" id="KW-0597">Phosphoprotein</keyword>
<dbReference type="PANTHER" id="PTHR24421">
    <property type="entry name" value="NITRATE/NITRITE SENSOR PROTEIN NARX-RELATED"/>
    <property type="match status" value="1"/>
</dbReference>
<dbReference type="GO" id="GO:0016301">
    <property type="term" value="F:kinase activity"/>
    <property type="evidence" value="ECO:0007669"/>
    <property type="project" value="UniProtKB-KW"/>
</dbReference>
<dbReference type="RefSeq" id="WP_263592947.1">
    <property type="nucleotide sequence ID" value="NZ_CP107020.1"/>
</dbReference>
<keyword evidence="4" id="KW-0808">Transferase</keyword>
<dbReference type="Pfam" id="PF02518">
    <property type="entry name" value="HATPase_c"/>
    <property type="match status" value="1"/>
</dbReference>
<dbReference type="InterPro" id="IPR055558">
    <property type="entry name" value="DUF7134"/>
</dbReference>
<name>A0ABY6FZ87_9MICO</name>